<dbReference type="Proteomes" id="UP000482960">
    <property type="component" value="Unassembled WGS sequence"/>
</dbReference>
<evidence type="ECO:0000313" key="2">
    <source>
        <dbReference type="EMBL" id="GFJ92088.1"/>
    </source>
</evidence>
<protein>
    <recommendedName>
        <fullName evidence="1">AbiEi antitoxin N-terminal domain-containing protein</fullName>
    </recommendedName>
</protein>
<dbReference type="Pfam" id="PF13338">
    <property type="entry name" value="AbiEi_4"/>
    <property type="match status" value="1"/>
</dbReference>
<dbReference type="RefSeq" id="WP_246278116.1">
    <property type="nucleotide sequence ID" value="NZ_BAABJB010000023.1"/>
</dbReference>
<gene>
    <name evidence="2" type="ORF">Prum_057300</name>
</gene>
<dbReference type="InterPro" id="IPR025159">
    <property type="entry name" value="AbiEi_N"/>
</dbReference>
<sequence>MISPTEQQTADKDLAATAERQHQIVTRAQLIRAGVDDMAMCRRAKKGQYQRVLPAVYSLVTGTLTVEQRRIAAALYAGPDAQITGLAALEWYGFRYAPRTEKVQLIVPHHARRRSVGHAVIQRALTLDERPRHTEVYTVCSPARAVVDACRELRDLRTVRAIVAESIQRNYTSLKALDEEVRRARRSRTALVRRALKEVIEGIRSAAEADLRDCLSTSRILPEILWNPSLRTADGTALPTPDAWIAEASLAVEVDSREFHFAPEDWRRSLDRHNVLGRYGILVLHFTPAEIRQDPARVRRIVEDAYRARRGTAASCEVLVGVPS</sequence>
<name>A0A6V8LAM6_9ACTN</name>
<evidence type="ECO:0000259" key="1">
    <source>
        <dbReference type="Pfam" id="PF13338"/>
    </source>
</evidence>
<evidence type="ECO:0000313" key="3">
    <source>
        <dbReference type="Proteomes" id="UP000482960"/>
    </source>
</evidence>
<reference evidence="2 3" key="2">
    <citation type="submission" date="2020-03" db="EMBL/GenBank/DDBJ databases">
        <authorList>
            <person name="Ichikawa N."/>
            <person name="Kimura A."/>
            <person name="Kitahashi Y."/>
            <person name="Uohara A."/>
        </authorList>
    </citation>
    <scope>NUCLEOTIDE SEQUENCE [LARGE SCALE GENOMIC DNA]</scope>
    <source>
        <strain evidence="2 3">NBRC 108638</strain>
    </source>
</reference>
<feature type="domain" description="AbiEi antitoxin N-terminal" evidence="1">
    <location>
        <begin position="14"/>
        <end position="59"/>
    </location>
</feature>
<proteinExistence type="predicted"/>
<accession>A0A6V8LAM6</accession>
<dbReference type="AlphaFoldDB" id="A0A6V8LAM6"/>
<comment type="caution">
    <text evidence="2">The sequence shown here is derived from an EMBL/GenBank/DDBJ whole genome shotgun (WGS) entry which is preliminary data.</text>
</comment>
<reference evidence="2 3" key="1">
    <citation type="submission" date="2020-03" db="EMBL/GenBank/DDBJ databases">
        <title>Whole genome shotgun sequence of Phytohabitans rumicis NBRC 108638.</title>
        <authorList>
            <person name="Komaki H."/>
            <person name="Tamura T."/>
        </authorList>
    </citation>
    <scope>NUCLEOTIDE SEQUENCE [LARGE SCALE GENOMIC DNA]</scope>
    <source>
        <strain evidence="2 3">NBRC 108638</strain>
    </source>
</reference>
<keyword evidence="3" id="KW-1185">Reference proteome</keyword>
<organism evidence="2 3">
    <name type="scientific">Phytohabitans rumicis</name>
    <dbReference type="NCBI Taxonomy" id="1076125"/>
    <lineage>
        <taxon>Bacteria</taxon>
        <taxon>Bacillati</taxon>
        <taxon>Actinomycetota</taxon>
        <taxon>Actinomycetes</taxon>
        <taxon>Micromonosporales</taxon>
        <taxon>Micromonosporaceae</taxon>
    </lineage>
</organism>
<dbReference type="EMBL" id="BLPG01000001">
    <property type="protein sequence ID" value="GFJ92088.1"/>
    <property type="molecule type" value="Genomic_DNA"/>
</dbReference>